<dbReference type="InterPro" id="IPR014001">
    <property type="entry name" value="Helicase_ATP-bd"/>
</dbReference>
<organism evidence="2 3">
    <name type="scientific">Patulibacter brassicae</name>
    <dbReference type="NCBI Taxonomy" id="1705717"/>
    <lineage>
        <taxon>Bacteria</taxon>
        <taxon>Bacillati</taxon>
        <taxon>Actinomycetota</taxon>
        <taxon>Thermoleophilia</taxon>
        <taxon>Solirubrobacterales</taxon>
        <taxon>Patulibacteraceae</taxon>
        <taxon>Patulibacter</taxon>
    </lineage>
</organism>
<dbReference type="EMBL" id="JAXAVX010000004">
    <property type="protein sequence ID" value="MDX8151841.1"/>
    <property type="molecule type" value="Genomic_DNA"/>
</dbReference>
<accession>A0ABU4VJ36</accession>
<dbReference type="Gene3D" id="3.40.50.300">
    <property type="entry name" value="P-loop containing nucleotide triphosphate hydrolases"/>
    <property type="match status" value="2"/>
</dbReference>
<dbReference type="RefSeq" id="WP_319953996.1">
    <property type="nucleotide sequence ID" value="NZ_JAXAVX010000004.1"/>
</dbReference>
<dbReference type="PANTHER" id="PTHR47396:SF2">
    <property type="entry name" value="HELICASE ATP-BINDING DOMAIN-CONTAINING PROTEIN"/>
    <property type="match status" value="1"/>
</dbReference>
<comment type="caution">
    <text evidence="2">The sequence shown here is derived from an EMBL/GenBank/DDBJ whole genome shotgun (WGS) entry which is preliminary data.</text>
</comment>
<dbReference type="SMART" id="SM00487">
    <property type="entry name" value="DEXDc"/>
    <property type="match status" value="1"/>
</dbReference>
<dbReference type="GO" id="GO:0004386">
    <property type="term" value="F:helicase activity"/>
    <property type="evidence" value="ECO:0007669"/>
    <property type="project" value="UniProtKB-KW"/>
</dbReference>
<gene>
    <name evidence="2" type="ORF">SK069_09570</name>
</gene>
<keyword evidence="2" id="KW-0547">Nucleotide-binding</keyword>
<sequence length="553" mass="59530">MSAPSNVPELRPWQVQALERMAQWQRGTFLVAAAPGAGKTRPALEHAVRLLYAREADRIALVCPTAPLTRQWAAAAARLGVNLAPDAPELDPPAGFHGVAVTYARVAQSAERWASQCRESTLVIADEAHHLGEELAWGQGFQLALGRARRWLLLSGTPFRSDASPIPGVDYDSDGVAQPDYAYGYADAVRDRVCRPVTFIPFDGAMSWRVGEETVEGSFADDVASDQRAKRYRTAISAELEGALPKILGEAHRRLTGLRETDHPDAGGLVVSADSDHARAVAAVLHRLTGSPPVVVLHTDAQAHRRLAEFTDSSAPWIVAVNMVSEGVDIPRLRVGVYATTAKTAMIFRQIVGRFVRTVPGRPIEGSWLYLPAEPTLRAHAAAVDRELVPLLRRKGEIDPDAPLLDDQALQQANAVEDELLKPDWQALEADMAPAAQLDLFGGATPVADGSASLGTPISPVGTAGGPVPGAAPAAAGGAPAATQEVPLWQRRQKLRDERHRLVAELGRTRRASHREINAWLNGRIGIARVEDATIEQLEQSIEVLYDALAGRA</sequence>
<keyword evidence="2" id="KW-0347">Helicase</keyword>
<feature type="domain" description="Helicase ATP-binding" evidence="1">
    <location>
        <begin position="20"/>
        <end position="176"/>
    </location>
</feature>
<name>A0ABU4VJ36_9ACTN</name>
<evidence type="ECO:0000313" key="2">
    <source>
        <dbReference type="EMBL" id="MDX8151841.1"/>
    </source>
</evidence>
<proteinExistence type="predicted"/>
<dbReference type="Pfam" id="PF04851">
    <property type="entry name" value="ResIII"/>
    <property type="match status" value="1"/>
</dbReference>
<evidence type="ECO:0000259" key="1">
    <source>
        <dbReference type="PROSITE" id="PS51192"/>
    </source>
</evidence>
<keyword evidence="3" id="KW-1185">Reference proteome</keyword>
<dbReference type="SUPFAM" id="SSF52540">
    <property type="entry name" value="P-loop containing nucleoside triphosphate hydrolases"/>
    <property type="match status" value="1"/>
</dbReference>
<protein>
    <submittedName>
        <fullName evidence="2">DEAD/DEAH box helicase family protein</fullName>
    </submittedName>
</protein>
<dbReference type="InterPro" id="IPR006935">
    <property type="entry name" value="Helicase/UvrB_N"/>
</dbReference>
<dbReference type="PANTHER" id="PTHR47396">
    <property type="entry name" value="TYPE I RESTRICTION ENZYME ECOKI R PROTEIN"/>
    <property type="match status" value="1"/>
</dbReference>
<dbReference type="PROSITE" id="PS51192">
    <property type="entry name" value="HELICASE_ATP_BIND_1"/>
    <property type="match status" value="1"/>
</dbReference>
<dbReference type="Proteomes" id="UP001277761">
    <property type="component" value="Unassembled WGS sequence"/>
</dbReference>
<keyword evidence="2" id="KW-0378">Hydrolase</keyword>
<reference evidence="2 3" key="1">
    <citation type="submission" date="2023-11" db="EMBL/GenBank/DDBJ databases">
        <authorList>
            <person name="Xu M."/>
            <person name="Jiang T."/>
        </authorList>
    </citation>
    <scope>NUCLEOTIDE SEQUENCE [LARGE SCALE GENOMIC DNA]</scope>
    <source>
        <strain evidence="2 3">SD</strain>
    </source>
</reference>
<dbReference type="InterPro" id="IPR050742">
    <property type="entry name" value="Helicase_Restrict-Modif_Enz"/>
</dbReference>
<evidence type="ECO:0000313" key="3">
    <source>
        <dbReference type="Proteomes" id="UP001277761"/>
    </source>
</evidence>
<dbReference type="InterPro" id="IPR027417">
    <property type="entry name" value="P-loop_NTPase"/>
</dbReference>
<keyword evidence="2" id="KW-0067">ATP-binding</keyword>